<feature type="domain" description="FAD-binding FR-type" evidence="2">
    <location>
        <begin position="1"/>
        <end position="110"/>
    </location>
</feature>
<feature type="domain" description="2Fe-2S ferredoxin-type" evidence="1">
    <location>
        <begin position="238"/>
        <end position="323"/>
    </location>
</feature>
<evidence type="ECO:0000313" key="3">
    <source>
        <dbReference type="EMBL" id="MBL0393909.1"/>
    </source>
</evidence>
<proteinExistence type="predicted"/>
<evidence type="ECO:0000313" key="4">
    <source>
        <dbReference type="Proteomes" id="UP000599109"/>
    </source>
</evidence>
<dbReference type="PANTHER" id="PTHR47354">
    <property type="entry name" value="NADH OXIDOREDUCTASE HCR"/>
    <property type="match status" value="1"/>
</dbReference>
<dbReference type="SUPFAM" id="SSF52343">
    <property type="entry name" value="Ferredoxin reductase-like, C-terminal NADP-linked domain"/>
    <property type="match status" value="1"/>
</dbReference>
<dbReference type="PROSITE" id="PS51384">
    <property type="entry name" value="FAD_FR"/>
    <property type="match status" value="1"/>
</dbReference>
<dbReference type="InterPro" id="IPR036010">
    <property type="entry name" value="2Fe-2S_ferredoxin-like_sf"/>
</dbReference>
<dbReference type="InterPro" id="IPR050415">
    <property type="entry name" value="MRET"/>
</dbReference>
<dbReference type="GO" id="GO:0051537">
    <property type="term" value="F:2 iron, 2 sulfur cluster binding"/>
    <property type="evidence" value="ECO:0007669"/>
    <property type="project" value="InterPro"/>
</dbReference>
<dbReference type="InterPro" id="IPR006058">
    <property type="entry name" value="2Fe2S_fd_BS"/>
</dbReference>
<dbReference type="CDD" id="cd06185">
    <property type="entry name" value="PDR_like"/>
    <property type="match status" value="1"/>
</dbReference>
<dbReference type="InterPro" id="IPR017927">
    <property type="entry name" value="FAD-bd_FR_type"/>
</dbReference>
<dbReference type="SUPFAM" id="SSF63380">
    <property type="entry name" value="Riboflavin synthase domain-like"/>
    <property type="match status" value="1"/>
</dbReference>
<gene>
    <name evidence="3" type="ORF">JJ685_22415</name>
</gene>
<dbReference type="InterPro" id="IPR039261">
    <property type="entry name" value="FNR_nucleotide-bd"/>
</dbReference>
<dbReference type="SUPFAM" id="SSF54292">
    <property type="entry name" value="2Fe-2S ferredoxin-like"/>
    <property type="match status" value="1"/>
</dbReference>
<dbReference type="AlphaFoldDB" id="A0A936Z2S6"/>
<dbReference type="Gene3D" id="2.40.30.10">
    <property type="entry name" value="Translation factors"/>
    <property type="match status" value="1"/>
</dbReference>
<sequence>MSLALRVIETRDLNPLIRQLRLAAADGAILPGFTPGAHVRVQVPPASGAGDWRHYSLVELDPSADLQAPRSYTIAVRREDEGRGGSRFMHSVRVGDQLTVEAPKNEFPLHRGPGRVVLVAGGIGVTPLATMAAHCRAQGQAVRMQYAGRSRDLMALLPELQALLGEDLAVHADAEAGAPLAVDALLAACGAHDQLHVCGPKPLLDAVLAGAKARGWPHDRVHFELFSAPEAQAGDHAFEVVLSQSGRTVAVGASQSVLDALIDAGCDPMFDCKRGECGVCTCTVLEGEVEHRDYCQSEAERSAGRVMQICVSRARGPRLVLDL</sequence>
<comment type="caution">
    <text evidence="3">The sequence shown here is derived from an EMBL/GenBank/DDBJ whole genome shotgun (WGS) entry which is preliminary data.</text>
</comment>
<evidence type="ECO:0000259" key="2">
    <source>
        <dbReference type="PROSITE" id="PS51384"/>
    </source>
</evidence>
<dbReference type="RefSeq" id="WP_201676557.1">
    <property type="nucleotide sequence ID" value="NZ_JAEQNE010000006.1"/>
</dbReference>
<reference evidence="3 4" key="1">
    <citation type="journal article" date="2017" name="Int. J. Syst. Evol. Microbiol.">
        <title>Ramlibacter monticola sp. nov., isolated from forest soil.</title>
        <authorList>
            <person name="Chaudhary D.K."/>
            <person name="Kim J."/>
        </authorList>
    </citation>
    <scope>NUCLEOTIDE SEQUENCE [LARGE SCALE GENOMIC DNA]</scope>
    <source>
        <strain evidence="3 4">KACC 19175</strain>
    </source>
</reference>
<dbReference type="PROSITE" id="PS00197">
    <property type="entry name" value="2FE2S_FER_1"/>
    <property type="match status" value="1"/>
</dbReference>
<dbReference type="CDD" id="cd00207">
    <property type="entry name" value="fer2"/>
    <property type="match status" value="1"/>
</dbReference>
<accession>A0A936Z2S6</accession>
<dbReference type="PROSITE" id="PS51085">
    <property type="entry name" value="2FE2S_FER_2"/>
    <property type="match status" value="1"/>
</dbReference>
<dbReference type="PANTHER" id="PTHR47354:SF2">
    <property type="entry name" value="BLR2392 PROTEIN"/>
    <property type="match status" value="1"/>
</dbReference>
<dbReference type="InterPro" id="IPR001041">
    <property type="entry name" value="2Fe-2S_ferredoxin-type"/>
</dbReference>
<dbReference type="EMBL" id="JAEQNE010000006">
    <property type="protein sequence ID" value="MBL0393909.1"/>
    <property type="molecule type" value="Genomic_DNA"/>
</dbReference>
<evidence type="ECO:0000259" key="1">
    <source>
        <dbReference type="PROSITE" id="PS51085"/>
    </source>
</evidence>
<dbReference type="Gene3D" id="3.40.50.80">
    <property type="entry name" value="Nucleotide-binding domain of ferredoxin-NADP reductase (FNR) module"/>
    <property type="match status" value="1"/>
</dbReference>
<protein>
    <submittedName>
        <fullName evidence="3">Oxidoreductase</fullName>
    </submittedName>
</protein>
<organism evidence="3 4">
    <name type="scientific">Ramlibacter monticola</name>
    <dbReference type="NCBI Taxonomy" id="1926872"/>
    <lineage>
        <taxon>Bacteria</taxon>
        <taxon>Pseudomonadati</taxon>
        <taxon>Pseudomonadota</taxon>
        <taxon>Betaproteobacteria</taxon>
        <taxon>Burkholderiales</taxon>
        <taxon>Comamonadaceae</taxon>
        <taxon>Ramlibacter</taxon>
    </lineage>
</organism>
<dbReference type="Pfam" id="PF00111">
    <property type="entry name" value="Fer2"/>
    <property type="match status" value="1"/>
</dbReference>
<name>A0A936Z2S6_9BURK</name>
<dbReference type="GO" id="GO:0016491">
    <property type="term" value="F:oxidoreductase activity"/>
    <property type="evidence" value="ECO:0007669"/>
    <property type="project" value="InterPro"/>
</dbReference>
<keyword evidence="4" id="KW-1185">Reference proteome</keyword>
<dbReference type="Proteomes" id="UP000599109">
    <property type="component" value="Unassembled WGS sequence"/>
</dbReference>
<dbReference type="Gene3D" id="3.10.20.30">
    <property type="match status" value="1"/>
</dbReference>
<dbReference type="InterPro" id="IPR012675">
    <property type="entry name" value="Beta-grasp_dom_sf"/>
</dbReference>
<dbReference type="InterPro" id="IPR017938">
    <property type="entry name" value="Riboflavin_synthase-like_b-brl"/>
</dbReference>